<feature type="compositionally biased region" description="Polar residues" evidence="8">
    <location>
        <begin position="497"/>
        <end position="522"/>
    </location>
</feature>
<name>A0ABR1ARX1_POLSC</name>
<gene>
    <name evidence="9" type="ORF">RUM44_011457</name>
</gene>
<comment type="subcellular location">
    <subcellularLocation>
        <location evidence="1">Cell membrane</location>
        <topology evidence="1">Multi-pass membrane protein</topology>
    </subcellularLocation>
    <subcellularLocation>
        <location evidence="7">Membrane</location>
        <topology evidence="7">Multi-pass membrane protein</topology>
    </subcellularLocation>
</comment>
<dbReference type="InterPro" id="IPR050895">
    <property type="entry name" value="XK-related_scramblase"/>
</dbReference>
<evidence type="ECO:0000256" key="5">
    <source>
        <dbReference type="ARBA" id="ARBA00022989"/>
    </source>
</evidence>
<sequence length="616" mass="69697">MADIMKSTSKSINSNIFSCEKSGDMKNGKSHCPNFRIFDLAVLIFSFLSVISDLCTDFILVVQYSYQGYKAWATATFILIFFPSLAVQFFSIRWHVSDKSANMYHWLFHCFMLGIIQRYISIIKSGYKAYKSKDSFEIQKVYLDQSDLCMLHLFESFLESSPQLVLQVYVIAKLNEWRFWTVFSALASLVSLSWALAAYSKTQRQARPNKNCSTWIGLFFQAFWSAGMLLARIMTLVLGNLSCLTIFLILFGKSSPNFAIFSFMAIVGGMLVGISCMLMYYRFYHPSGPIKFSFILIEEFSKPSVSEDYCSMTLRSLKQMRSEISSKSPSNIKDTSAGELPSPKPTDSIIIIEENEDDSDDTDIDIKTLRDWINYVDDKPKPTEINICQRSVNDVDNNDNAVNRATKVDNAFKRRAICSTSQLEKLSEFSSADDVAGLSEISQDTSTPSEGFPTHDYENMCFVNIAREKRCLRSWEGYSDICAKVLDRDMGNPMMSSTMSDGSSIATSRGTESMQIDQTDPNMSEDPTDLEKQPSVDSLTVTFSPSILDTILEESDDLNDTMQSLNEKQEEKTLCTLVATIDKIRLNTPICNRFPLSQRAKIHSFAKPIRKTLVTN</sequence>
<evidence type="ECO:0000313" key="9">
    <source>
        <dbReference type="EMBL" id="KAK6624598.1"/>
    </source>
</evidence>
<dbReference type="PANTHER" id="PTHR16024:SF28">
    <property type="entry name" value="XK-RELATED PROTEIN"/>
    <property type="match status" value="1"/>
</dbReference>
<reference evidence="9 10" key="1">
    <citation type="submission" date="2023-09" db="EMBL/GenBank/DDBJ databases">
        <title>Genomes of two closely related lineages of the louse Polyplax serrata with different host specificities.</title>
        <authorList>
            <person name="Martinu J."/>
            <person name="Tarabai H."/>
            <person name="Stefka J."/>
            <person name="Hypsa V."/>
        </authorList>
    </citation>
    <scope>NUCLEOTIDE SEQUENCE [LARGE SCALE GENOMIC DNA]</scope>
    <source>
        <strain evidence="9">98ZLc_SE</strain>
    </source>
</reference>
<comment type="caution">
    <text evidence="9">The sequence shown here is derived from an EMBL/GenBank/DDBJ whole genome shotgun (WGS) entry which is preliminary data.</text>
</comment>
<accession>A0ABR1ARX1</accession>
<keyword evidence="6 7" id="KW-0472">Membrane</keyword>
<keyword evidence="4 7" id="KW-0812">Transmembrane</keyword>
<feature type="transmembrane region" description="Helical" evidence="7">
    <location>
        <begin position="104"/>
        <end position="123"/>
    </location>
</feature>
<proteinExistence type="inferred from homology"/>
<evidence type="ECO:0000256" key="8">
    <source>
        <dbReference type="SAM" id="MobiDB-lite"/>
    </source>
</evidence>
<evidence type="ECO:0000256" key="7">
    <source>
        <dbReference type="RuleBase" id="RU910716"/>
    </source>
</evidence>
<feature type="compositionally biased region" description="Polar residues" evidence="8">
    <location>
        <begin position="325"/>
        <end position="334"/>
    </location>
</feature>
<feature type="transmembrane region" description="Helical" evidence="7">
    <location>
        <begin position="179"/>
        <end position="199"/>
    </location>
</feature>
<feature type="region of interest" description="Disordered" evidence="8">
    <location>
        <begin position="497"/>
        <end position="536"/>
    </location>
</feature>
<feature type="transmembrane region" description="Helical" evidence="7">
    <location>
        <begin position="258"/>
        <end position="281"/>
    </location>
</feature>
<evidence type="ECO:0000313" key="10">
    <source>
        <dbReference type="Proteomes" id="UP001359485"/>
    </source>
</evidence>
<evidence type="ECO:0000256" key="1">
    <source>
        <dbReference type="ARBA" id="ARBA00004651"/>
    </source>
</evidence>
<keyword evidence="3" id="KW-1003">Cell membrane</keyword>
<dbReference type="PANTHER" id="PTHR16024">
    <property type="entry name" value="XK-RELATED PROTEIN"/>
    <property type="match status" value="1"/>
</dbReference>
<evidence type="ECO:0000256" key="2">
    <source>
        <dbReference type="ARBA" id="ARBA00008789"/>
    </source>
</evidence>
<feature type="region of interest" description="Disordered" evidence="8">
    <location>
        <begin position="325"/>
        <end position="346"/>
    </location>
</feature>
<dbReference type="EMBL" id="JAWJWF010000046">
    <property type="protein sequence ID" value="KAK6624598.1"/>
    <property type="molecule type" value="Genomic_DNA"/>
</dbReference>
<protein>
    <recommendedName>
        <fullName evidence="7">XK-related protein</fullName>
    </recommendedName>
</protein>
<dbReference type="InterPro" id="IPR018629">
    <property type="entry name" value="XK-rel"/>
</dbReference>
<keyword evidence="10" id="KW-1185">Reference proteome</keyword>
<evidence type="ECO:0000256" key="3">
    <source>
        <dbReference type="ARBA" id="ARBA00022475"/>
    </source>
</evidence>
<feature type="transmembrane region" description="Helical" evidence="7">
    <location>
        <begin position="229"/>
        <end position="252"/>
    </location>
</feature>
<comment type="similarity">
    <text evidence="2 7">Belongs to the XK family.</text>
</comment>
<evidence type="ECO:0000256" key="6">
    <source>
        <dbReference type="ARBA" id="ARBA00023136"/>
    </source>
</evidence>
<feature type="transmembrane region" description="Helical" evidence="7">
    <location>
        <begin position="72"/>
        <end position="92"/>
    </location>
</feature>
<dbReference type="Pfam" id="PF09815">
    <property type="entry name" value="XK-related"/>
    <property type="match status" value="1"/>
</dbReference>
<dbReference type="Proteomes" id="UP001359485">
    <property type="component" value="Unassembled WGS sequence"/>
</dbReference>
<evidence type="ECO:0000256" key="4">
    <source>
        <dbReference type="ARBA" id="ARBA00022692"/>
    </source>
</evidence>
<feature type="transmembrane region" description="Helical" evidence="7">
    <location>
        <begin position="40"/>
        <end position="66"/>
    </location>
</feature>
<organism evidence="9 10">
    <name type="scientific">Polyplax serrata</name>
    <name type="common">Common mouse louse</name>
    <dbReference type="NCBI Taxonomy" id="468196"/>
    <lineage>
        <taxon>Eukaryota</taxon>
        <taxon>Metazoa</taxon>
        <taxon>Ecdysozoa</taxon>
        <taxon>Arthropoda</taxon>
        <taxon>Hexapoda</taxon>
        <taxon>Insecta</taxon>
        <taxon>Pterygota</taxon>
        <taxon>Neoptera</taxon>
        <taxon>Paraneoptera</taxon>
        <taxon>Psocodea</taxon>
        <taxon>Troctomorpha</taxon>
        <taxon>Phthiraptera</taxon>
        <taxon>Anoplura</taxon>
        <taxon>Polyplacidae</taxon>
        <taxon>Polyplax</taxon>
    </lineage>
</organism>
<keyword evidence="5 7" id="KW-1133">Transmembrane helix</keyword>